<dbReference type="EC" id="3.2.2.22" evidence="1"/>
<dbReference type="InterPro" id="IPR036041">
    <property type="entry name" value="Ribosome-inact_prot_sf"/>
</dbReference>
<keyword evidence="1" id="KW-0378">Hydrolase</keyword>
<dbReference type="InterPro" id="IPR016138">
    <property type="entry name" value="Ribosome_inactivat_prot_sub1"/>
</dbReference>
<dbReference type="InterPro" id="IPR001574">
    <property type="entry name" value="Ribosome_inactivat_prot"/>
</dbReference>
<evidence type="ECO:0000313" key="3">
    <source>
        <dbReference type="Proteomes" id="UP000636709"/>
    </source>
</evidence>
<evidence type="ECO:0000256" key="1">
    <source>
        <dbReference type="RuleBase" id="RU004915"/>
    </source>
</evidence>
<sequence length="295" mass="33724">MESRLDRARNMSPKLIGPQNIPVTPFENPITGHSFHIIEMISWWKKGYVVDILVRDTDGYIVAFRRRRLQGSRWQQGTWYRYKDVEGLPEEIQENSVKLSFDSSHGSSSRTKPGGIRVLQHMFEVLATFQDCNRDETGKLLDETDEGRVYEALLKAIIIFSEALRFRSIYLTIRARIRYNAASSELHSSLWDLIHVWGHSSSEILQLCAGSEELPALDTGAHLLNTQVRRPDLAEPVTLATLDDAIGSAGELMYLKVRSDLIMSDEKRSLAEEVMRERKVNPVPEPNFRDVDLPE</sequence>
<evidence type="ECO:0000313" key="2">
    <source>
        <dbReference type="EMBL" id="KAF8728008.1"/>
    </source>
</evidence>
<dbReference type="Gene3D" id="3.40.420.10">
    <property type="entry name" value="Ricin (A subunit), domain 1"/>
    <property type="match status" value="1"/>
</dbReference>
<dbReference type="Pfam" id="PF00161">
    <property type="entry name" value="RIP"/>
    <property type="match status" value="1"/>
</dbReference>
<dbReference type="AlphaFoldDB" id="A0A835KHR1"/>
<keyword evidence="3" id="KW-1185">Reference proteome</keyword>
<proteinExistence type="inferred from homology"/>
<dbReference type="OrthoDB" id="689492at2759"/>
<reference evidence="2" key="1">
    <citation type="submission" date="2020-07" db="EMBL/GenBank/DDBJ databases">
        <title>Genome sequence and genetic diversity analysis of an under-domesticated orphan crop, white fonio (Digitaria exilis).</title>
        <authorList>
            <person name="Bennetzen J.L."/>
            <person name="Chen S."/>
            <person name="Ma X."/>
            <person name="Wang X."/>
            <person name="Yssel A.E.J."/>
            <person name="Chaluvadi S.R."/>
            <person name="Johnson M."/>
            <person name="Gangashetty P."/>
            <person name="Hamidou F."/>
            <person name="Sanogo M.D."/>
            <person name="Zwaenepoel A."/>
            <person name="Wallace J."/>
            <person name="Van De Peer Y."/>
            <person name="Van Deynze A."/>
        </authorList>
    </citation>
    <scope>NUCLEOTIDE SEQUENCE</scope>
    <source>
        <tissue evidence="2">Leaves</tissue>
    </source>
</reference>
<keyword evidence="1" id="KW-0611">Plant defense</keyword>
<keyword evidence="1" id="KW-0800">Toxin</keyword>
<organism evidence="2 3">
    <name type="scientific">Digitaria exilis</name>
    <dbReference type="NCBI Taxonomy" id="1010633"/>
    <lineage>
        <taxon>Eukaryota</taxon>
        <taxon>Viridiplantae</taxon>
        <taxon>Streptophyta</taxon>
        <taxon>Embryophyta</taxon>
        <taxon>Tracheophyta</taxon>
        <taxon>Spermatophyta</taxon>
        <taxon>Magnoliopsida</taxon>
        <taxon>Liliopsida</taxon>
        <taxon>Poales</taxon>
        <taxon>Poaceae</taxon>
        <taxon>PACMAD clade</taxon>
        <taxon>Panicoideae</taxon>
        <taxon>Panicodae</taxon>
        <taxon>Paniceae</taxon>
        <taxon>Anthephorinae</taxon>
        <taxon>Digitaria</taxon>
    </lineage>
</organism>
<protein>
    <recommendedName>
        <fullName evidence="1">rRNA N-glycosylase</fullName>
        <ecNumber evidence="1">3.2.2.22</ecNumber>
    </recommendedName>
</protein>
<comment type="catalytic activity">
    <reaction evidence="1">
        <text>Endohydrolysis of the N-glycosidic bond at one specific adenosine on the 28S rRNA.</text>
        <dbReference type="EC" id="3.2.2.22"/>
    </reaction>
</comment>
<dbReference type="GO" id="GO:0090729">
    <property type="term" value="F:toxin activity"/>
    <property type="evidence" value="ECO:0007669"/>
    <property type="project" value="UniProtKB-KW"/>
</dbReference>
<dbReference type="GO" id="GO:0030598">
    <property type="term" value="F:rRNA N-glycosylase activity"/>
    <property type="evidence" value="ECO:0007669"/>
    <property type="project" value="UniProtKB-EC"/>
</dbReference>
<comment type="caution">
    <text evidence="2">The sequence shown here is derived from an EMBL/GenBank/DDBJ whole genome shotgun (WGS) entry which is preliminary data.</text>
</comment>
<dbReference type="GO" id="GO:0017148">
    <property type="term" value="P:negative regulation of translation"/>
    <property type="evidence" value="ECO:0007669"/>
    <property type="project" value="UniProtKB-KW"/>
</dbReference>
<dbReference type="SUPFAM" id="SSF56371">
    <property type="entry name" value="Ribosome inactivating proteins (RIP)"/>
    <property type="match status" value="1"/>
</dbReference>
<dbReference type="GO" id="GO:0006952">
    <property type="term" value="P:defense response"/>
    <property type="evidence" value="ECO:0007669"/>
    <property type="project" value="UniProtKB-KW"/>
</dbReference>
<accession>A0A835KHR1</accession>
<keyword evidence="1" id="KW-0652">Protein synthesis inhibitor</keyword>
<gene>
    <name evidence="2" type="ORF">HU200_018581</name>
</gene>
<comment type="similarity">
    <text evidence="1">Belongs to the ribosome-inactivating protein family.</text>
</comment>
<dbReference type="Proteomes" id="UP000636709">
    <property type="component" value="Unassembled WGS sequence"/>
</dbReference>
<name>A0A835KHR1_9POAL</name>
<dbReference type="EMBL" id="JACEFO010001629">
    <property type="protein sequence ID" value="KAF8728008.1"/>
    <property type="molecule type" value="Genomic_DNA"/>
</dbReference>